<evidence type="ECO:0000259" key="5">
    <source>
        <dbReference type="PROSITE" id="PS50977"/>
    </source>
</evidence>
<dbReference type="PANTHER" id="PTHR30055">
    <property type="entry name" value="HTH-TYPE TRANSCRIPTIONAL REGULATOR RUTR"/>
    <property type="match status" value="1"/>
</dbReference>
<dbReference type="InterPro" id="IPR009057">
    <property type="entry name" value="Homeodomain-like_sf"/>
</dbReference>
<evidence type="ECO:0000313" key="6">
    <source>
        <dbReference type="EMBL" id="MCZ4522226.1"/>
    </source>
</evidence>
<evidence type="ECO:0000313" key="7">
    <source>
        <dbReference type="Proteomes" id="UP001081071"/>
    </source>
</evidence>
<evidence type="ECO:0000256" key="2">
    <source>
        <dbReference type="ARBA" id="ARBA00023125"/>
    </source>
</evidence>
<accession>A0ABT4MR75</accession>
<dbReference type="Gene3D" id="1.10.357.10">
    <property type="entry name" value="Tetracycline Repressor, domain 2"/>
    <property type="match status" value="1"/>
</dbReference>
<dbReference type="InterPro" id="IPR001647">
    <property type="entry name" value="HTH_TetR"/>
</dbReference>
<dbReference type="RefSeq" id="WP_269608659.1">
    <property type="nucleotide sequence ID" value="NZ_JAPWIJ010000020.1"/>
</dbReference>
<dbReference type="PROSITE" id="PS50977">
    <property type="entry name" value="HTH_TETR_2"/>
    <property type="match status" value="1"/>
</dbReference>
<comment type="caution">
    <text evidence="6">The sequence shown here is derived from an EMBL/GenBank/DDBJ whole genome shotgun (WGS) entry which is preliminary data.</text>
</comment>
<dbReference type="Gene3D" id="1.10.10.60">
    <property type="entry name" value="Homeodomain-like"/>
    <property type="match status" value="1"/>
</dbReference>
<dbReference type="EMBL" id="JAPWIJ010000020">
    <property type="protein sequence ID" value="MCZ4522226.1"/>
    <property type="molecule type" value="Genomic_DNA"/>
</dbReference>
<keyword evidence="7" id="KW-1185">Reference proteome</keyword>
<dbReference type="Proteomes" id="UP001081071">
    <property type="component" value="Unassembled WGS sequence"/>
</dbReference>
<evidence type="ECO:0000256" key="4">
    <source>
        <dbReference type="PROSITE-ProRule" id="PRU00335"/>
    </source>
</evidence>
<protein>
    <submittedName>
        <fullName evidence="6">TetR/AcrR family transcriptional regulator</fullName>
    </submittedName>
</protein>
<dbReference type="Pfam" id="PF00440">
    <property type="entry name" value="TetR_N"/>
    <property type="match status" value="1"/>
</dbReference>
<dbReference type="InterPro" id="IPR036271">
    <property type="entry name" value="Tet_transcr_reg_TetR-rel_C_sf"/>
</dbReference>
<keyword evidence="1" id="KW-0805">Transcription regulation</keyword>
<reference evidence="6" key="1">
    <citation type="submission" date="2022-12" db="EMBL/GenBank/DDBJ databases">
        <authorList>
            <person name="Krivoruchko A.V."/>
            <person name="Elkin A."/>
        </authorList>
    </citation>
    <scope>NUCLEOTIDE SEQUENCE</scope>
    <source>
        <strain evidence="6">IEGM 1391</strain>
    </source>
</reference>
<feature type="domain" description="HTH tetR-type" evidence="5">
    <location>
        <begin position="28"/>
        <end position="88"/>
    </location>
</feature>
<organism evidence="6 7">
    <name type="scientific">Rhodococcus ruber</name>
    <dbReference type="NCBI Taxonomy" id="1830"/>
    <lineage>
        <taxon>Bacteria</taxon>
        <taxon>Bacillati</taxon>
        <taxon>Actinomycetota</taxon>
        <taxon>Actinomycetes</taxon>
        <taxon>Mycobacteriales</taxon>
        <taxon>Nocardiaceae</taxon>
        <taxon>Rhodococcus</taxon>
    </lineage>
</organism>
<dbReference type="SUPFAM" id="SSF48498">
    <property type="entry name" value="Tetracyclin repressor-like, C-terminal domain"/>
    <property type="match status" value="1"/>
</dbReference>
<sequence>MVKKENSFDPARILELLWRVGAKPSRTGLSVDAIVDAAIELADAHGLESVSMRNVAEHLGVGAMSLYTHVPGREELADLMIDRSLAGLYSHVDEPSSVPGGWRPALRFVAERNWSLYQRHSWLLEAEGARPVLGPHTNDKYEAELRPLVGTGLTDIEIDSVLTLVLTHVSGTARALAGVARVKEQSGMTDAQWWAATAPIIERVMDRERFPVSSRVGTAAAASYDAASDPVHAYRFGLECILDGVEALMSRGQPADRSSASE</sequence>
<evidence type="ECO:0000256" key="3">
    <source>
        <dbReference type="ARBA" id="ARBA00023163"/>
    </source>
</evidence>
<keyword evidence="3" id="KW-0804">Transcription</keyword>
<proteinExistence type="predicted"/>
<gene>
    <name evidence="6" type="ORF">O4220_27200</name>
</gene>
<evidence type="ECO:0000256" key="1">
    <source>
        <dbReference type="ARBA" id="ARBA00023015"/>
    </source>
</evidence>
<dbReference type="InterPro" id="IPR004111">
    <property type="entry name" value="Repressor_TetR_C"/>
</dbReference>
<dbReference type="Pfam" id="PF02909">
    <property type="entry name" value="TetR_C_1"/>
    <property type="match status" value="1"/>
</dbReference>
<dbReference type="InterPro" id="IPR050109">
    <property type="entry name" value="HTH-type_TetR-like_transc_reg"/>
</dbReference>
<dbReference type="SUPFAM" id="SSF46689">
    <property type="entry name" value="Homeodomain-like"/>
    <property type="match status" value="1"/>
</dbReference>
<name>A0ABT4MR75_9NOCA</name>
<feature type="DNA-binding region" description="H-T-H motif" evidence="4">
    <location>
        <begin position="51"/>
        <end position="70"/>
    </location>
</feature>
<dbReference type="PANTHER" id="PTHR30055:SF151">
    <property type="entry name" value="TRANSCRIPTIONAL REGULATORY PROTEIN"/>
    <property type="match status" value="1"/>
</dbReference>
<keyword evidence="2 4" id="KW-0238">DNA-binding</keyword>